<comment type="caution">
    <text evidence="2">The sequence shown here is derived from an EMBL/GenBank/DDBJ whole genome shotgun (WGS) entry which is preliminary data.</text>
</comment>
<sequence length="78" mass="9265">MKTNHNHYKRGILFLIALYIPVFAHADGVIPMWFVFLSGVFVLGLCGVVIIITFYIIKRFIEIRREEIEKEKRLKKRD</sequence>
<dbReference type="EMBL" id="SGSQ01000002">
    <property type="protein sequence ID" value="RZG49071.1"/>
    <property type="molecule type" value="Genomic_DNA"/>
</dbReference>
<organism evidence="2 3">
    <name type="scientific">Acinetobacter wuhouensis</name>
    <dbReference type="NCBI Taxonomy" id="1879050"/>
    <lineage>
        <taxon>Bacteria</taxon>
        <taxon>Pseudomonadati</taxon>
        <taxon>Pseudomonadota</taxon>
        <taxon>Gammaproteobacteria</taxon>
        <taxon>Moraxellales</taxon>
        <taxon>Moraxellaceae</taxon>
        <taxon>Acinetobacter</taxon>
    </lineage>
</organism>
<keyword evidence="1" id="KW-0812">Transmembrane</keyword>
<keyword evidence="1" id="KW-0472">Membrane</keyword>
<gene>
    <name evidence="2" type="ORF">EXU28_01695</name>
</gene>
<dbReference type="Proteomes" id="UP000293863">
    <property type="component" value="Unassembled WGS sequence"/>
</dbReference>
<proteinExistence type="predicted"/>
<reference evidence="2 3" key="1">
    <citation type="submission" date="2019-02" db="EMBL/GenBank/DDBJ databases">
        <title>The Batch Genome Submission of Acinetobacter spp. strains.</title>
        <authorList>
            <person name="Qin J."/>
            <person name="Hu Y."/>
            <person name="Ye H."/>
            <person name="Wei L."/>
            <person name="Feng Y."/>
            <person name="Zong Z."/>
        </authorList>
    </citation>
    <scope>NUCLEOTIDE SEQUENCE [LARGE SCALE GENOMIC DNA]</scope>
    <source>
        <strain evidence="2 3">WCHAW060049</strain>
    </source>
</reference>
<dbReference type="RefSeq" id="WP_130168035.1">
    <property type="nucleotide sequence ID" value="NZ_SGSQ01000002.1"/>
</dbReference>
<keyword evidence="1" id="KW-1133">Transmembrane helix</keyword>
<keyword evidence="3" id="KW-1185">Reference proteome</keyword>
<protein>
    <submittedName>
        <fullName evidence="2">Uncharacterized protein</fullName>
    </submittedName>
</protein>
<evidence type="ECO:0000313" key="3">
    <source>
        <dbReference type="Proteomes" id="UP000293863"/>
    </source>
</evidence>
<name>A0A4Q7AJW8_9GAMM</name>
<feature type="transmembrane region" description="Helical" evidence="1">
    <location>
        <begin position="36"/>
        <end position="57"/>
    </location>
</feature>
<accession>A0A4Q7AJW8</accession>
<dbReference type="AlphaFoldDB" id="A0A4Q7AJW8"/>
<evidence type="ECO:0000313" key="2">
    <source>
        <dbReference type="EMBL" id="RZG49071.1"/>
    </source>
</evidence>
<evidence type="ECO:0000256" key="1">
    <source>
        <dbReference type="SAM" id="Phobius"/>
    </source>
</evidence>